<organism evidence="2 3">
    <name type="scientific">Candidatus Magasanikbacteria bacterium RIFOXYB1_FULL_40_15</name>
    <dbReference type="NCBI Taxonomy" id="1798697"/>
    <lineage>
        <taxon>Bacteria</taxon>
        <taxon>Candidatus Magasanikiibacteriota</taxon>
    </lineage>
</organism>
<accession>A0A1F6NJX0</accession>
<feature type="compositionally biased region" description="Basic and acidic residues" evidence="1">
    <location>
        <begin position="75"/>
        <end position="92"/>
    </location>
</feature>
<comment type="caution">
    <text evidence="2">The sequence shown here is derived from an EMBL/GenBank/DDBJ whole genome shotgun (WGS) entry which is preliminary data.</text>
</comment>
<evidence type="ECO:0000256" key="1">
    <source>
        <dbReference type="SAM" id="MobiDB-lite"/>
    </source>
</evidence>
<feature type="compositionally biased region" description="Polar residues" evidence="1">
    <location>
        <begin position="62"/>
        <end position="72"/>
    </location>
</feature>
<protein>
    <submittedName>
        <fullName evidence="2">Uncharacterized protein</fullName>
    </submittedName>
</protein>
<evidence type="ECO:0000313" key="2">
    <source>
        <dbReference type="EMBL" id="OGH84148.1"/>
    </source>
</evidence>
<dbReference type="EMBL" id="MFQS01000001">
    <property type="protein sequence ID" value="OGH84148.1"/>
    <property type="molecule type" value="Genomic_DNA"/>
</dbReference>
<dbReference type="AlphaFoldDB" id="A0A1F6NJX0"/>
<dbReference type="Proteomes" id="UP000176300">
    <property type="component" value="Unassembled WGS sequence"/>
</dbReference>
<name>A0A1F6NJX0_9BACT</name>
<feature type="region of interest" description="Disordered" evidence="1">
    <location>
        <begin position="62"/>
        <end position="92"/>
    </location>
</feature>
<sequence>MGERLLRFTFEVSEDLDKIMEEAILVTGRSTKKELLQDMMAYYLNAVEVVREGGHIHVHITNGEQNEVQPLTSPELEHARKNHHISSDNKED</sequence>
<proteinExistence type="predicted"/>
<gene>
    <name evidence="2" type="ORF">A2373_02840</name>
</gene>
<reference evidence="2 3" key="1">
    <citation type="journal article" date="2016" name="Nat. Commun.">
        <title>Thousands of microbial genomes shed light on interconnected biogeochemical processes in an aquifer system.</title>
        <authorList>
            <person name="Anantharaman K."/>
            <person name="Brown C.T."/>
            <person name="Hug L.A."/>
            <person name="Sharon I."/>
            <person name="Castelle C.J."/>
            <person name="Probst A.J."/>
            <person name="Thomas B.C."/>
            <person name="Singh A."/>
            <person name="Wilkins M.J."/>
            <person name="Karaoz U."/>
            <person name="Brodie E.L."/>
            <person name="Williams K.H."/>
            <person name="Hubbard S.S."/>
            <person name="Banfield J.F."/>
        </authorList>
    </citation>
    <scope>NUCLEOTIDE SEQUENCE [LARGE SCALE GENOMIC DNA]</scope>
</reference>
<evidence type="ECO:0000313" key="3">
    <source>
        <dbReference type="Proteomes" id="UP000176300"/>
    </source>
</evidence>